<dbReference type="InterPro" id="IPR001110">
    <property type="entry name" value="UPF0012_CS"/>
</dbReference>
<dbReference type="Pfam" id="PF00795">
    <property type="entry name" value="CN_hydrolase"/>
    <property type="match status" value="1"/>
</dbReference>
<dbReference type="EMBL" id="JANFYT010000024">
    <property type="protein sequence ID" value="MCQ4814969.1"/>
    <property type="molecule type" value="Genomic_DNA"/>
</dbReference>
<evidence type="ECO:0000313" key="3">
    <source>
        <dbReference type="EMBL" id="MCQ4814969.1"/>
    </source>
</evidence>
<dbReference type="AlphaFoldDB" id="A0AAW5K752"/>
<name>A0AAW5K752_9BACT</name>
<evidence type="ECO:0000256" key="1">
    <source>
        <dbReference type="ARBA" id="ARBA00010613"/>
    </source>
</evidence>
<dbReference type="GO" id="GO:0016787">
    <property type="term" value="F:hydrolase activity"/>
    <property type="evidence" value="ECO:0007669"/>
    <property type="project" value="UniProtKB-KW"/>
</dbReference>
<dbReference type="InterPro" id="IPR036526">
    <property type="entry name" value="C-N_Hydrolase_sf"/>
</dbReference>
<dbReference type="PROSITE" id="PS01227">
    <property type="entry name" value="UPF0012"/>
    <property type="match status" value="1"/>
</dbReference>
<dbReference type="InterPro" id="IPR003010">
    <property type="entry name" value="C-N_Hydrolase"/>
</dbReference>
<dbReference type="SUPFAM" id="SSF56317">
    <property type="entry name" value="Carbon-nitrogen hydrolase"/>
    <property type="match status" value="1"/>
</dbReference>
<comment type="similarity">
    <text evidence="1">Belongs to the carbon-nitrogen hydrolase superfamily. NIT1/NIT2 family.</text>
</comment>
<dbReference type="Gene3D" id="3.60.110.10">
    <property type="entry name" value="Carbon-nitrogen hydrolase"/>
    <property type="match status" value="1"/>
</dbReference>
<gene>
    <name evidence="3" type="ORF">NE630_11055</name>
</gene>
<keyword evidence="3" id="KW-0378">Hydrolase</keyword>
<comment type="caution">
    <text evidence="3">The sequence shown here is derived from an EMBL/GenBank/DDBJ whole genome shotgun (WGS) entry which is preliminary data.</text>
</comment>
<proteinExistence type="inferred from homology"/>
<dbReference type="RefSeq" id="WP_008710930.1">
    <property type="nucleotide sequence ID" value="NZ_CABKQM010000006.1"/>
</dbReference>
<organism evidence="3 4">
    <name type="scientific">Cloacibacillus evryensis</name>
    <dbReference type="NCBI Taxonomy" id="508460"/>
    <lineage>
        <taxon>Bacteria</taxon>
        <taxon>Thermotogati</taxon>
        <taxon>Synergistota</taxon>
        <taxon>Synergistia</taxon>
        <taxon>Synergistales</taxon>
        <taxon>Synergistaceae</taxon>
        <taxon>Cloacibacillus</taxon>
    </lineage>
</organism>
<feature type="domain" description="CN hydrolase" evidence="2">
    <location>
        <begin position="6"/>
        <end position="247"/>
    </location>
</feature>
<accession>A0AAW5K752</accession>
<sequence length="271" mass="30814">MKEKKFRAGLVQIPVVLGDRRANMESVERWLSEYYQPADMTTALALPELWDTGYALDAVPKLADRNAAEAAEFLGRMAKKYGCWFTGGSVMTEDNGKYYNRTLIINPQGELVTHYDKVHLVPFITVEDGVFEHGEEPCVFDMDGITCGSLICYDIRFPEWIRVYALRGIETLFICSQWTRGRMDLYRTMIRAHAIENMFYTVAVNNCDYSGDIDFGGESFVSSPTGEVLVSCSGTRDGKFVAVDVTNINENRQFLKVFEKRLPYLYGDLCK</sequence>
<protein>
    <submittedName>
        <fullName evidence="3">Carbon-nitrogen family hydrolase</fullName>
    </submittedName>
</protein>
<dbReference type="Proteomes" id="UP001205919">
    <property type="component" value="Unassembled WGS sequence"/>
</dbReference>
<dbReference type="PANTHER" id="PTHR23088">
    <property type="entry name" value="NITRILASE-RELATED"/>
    <property type="match status" value="1"/>
</dbReference>
<keyword evidence="4" id="KW-1185">Reference proteome</keyword>
<evidence type="ECO:0000259" key="2">
    <source>
        <dbReference type="PROSITE" id="PS50263"/>
    </source>
</evidence>
<evidence type="ECO:0000313" key="4">
    <source>
        <dbReference type="Proteomes" id="UP001205919"/>
    </source>
</evidence>
<reference evidence="3 4" key="1">
    <citation type="submission" date="2022-06" db="EMBL/GenBank/DDBJ databases">
        <title>Isolation of gut microbiota from human fecal samples.</title>
        <authorList>
            <person name="Pamer E.G."/>
            <person name="Barat B."/>
            <person name="Waligurski E."/>
            <person name="Medina S."/>
            <person name="Paddock L."/>
            <person name="Mostad J."/>
        </authorList>
    </citation>
    <scope>NUCLEOTIDE SEQUENCE [LARGE SCALE GENOMIC DNA]</scope>
    <source>
        <strain evidence="3 4">DFI.9.90</strain>
    </source>
</reference>
<dbReference type="PANTHER" id="PTHR23088:SF27">
    <property type="entry name" value="DEAMINATED GLUTATHIONE AMIDASE"/>
    <property type="match status" value="1"/>
</dbReference>
<dbReference type="PROSITE" id="PS50263">
    <property type="entry name" value="CN_HYDROLASE"/>
    <property type="match status" value="1"/>
</dbReference>